<dbReference type="STRING" id="415015.SAMN05660462_00026"/>
<protein>
    <submittedName>
        <fullName evidence="6">Type I restriction enzyme, S subunit</fullName>
    </submittedName>
</protein>
<name>A0A1H3JVP5_9FIRM</name>
<dbReference type="InterPro" id="IPR051212">
    <property type="entry name" value="Type-I_RE_S_subunit"/>
</dbReference>
<dbReference type="SUPFAM" id="SSF116734">
    <property type="entry name" value="DNA methylase specificity domain"/>
    <property type="match status" value="2"/>
</dbReference>
<dbReference type="Gene3D" id="3.90.220.20">
    <property type="entry name" value="DNA methylase specificity domains"/>
    <property type="match status" value="2"/>
</dbReference>
<keyword evidence="2" id="KW-0680">Restriction system</keyword>
<dbReference type="InterPro" id="IPR000055">
    <property type="entry name" value="Restrct_endonuc_typeI_TRD"/>
</dbReference>
<evidence type="ECO:0000256" key="3">
    <source>
        <dbReference type="ARBA" id="ARBA00023125"/>
    </source>
</evidence>
<dbReference type="InterPro" id="IPR044946">
    <property type="entry name" value="Restrct_endonuc_typeI_TRD_sf"/>
</dbReference>
<proteinExistence type="inferred from homology"/>
<dbReference type="Pfam" id="PF01420">
    <property type="entry name" value="Methylase_S"/>
    <property type="match status" value="2"/>
</dbReference>
<evidence type="ECO:0000313" key="6">
    <source>
        <dbReference type="EMBL" id="SDY43689.1"/>
    </source>
</evidence>
<feature type="domain" description="Type I restriction modification DNA specificity" evidence="5">
    <location>
        <begin position="259"/>
        <end position="414"/>
    </location>
</feature>
<evidence type="ECO:0000259" key="5">
    <source>
        <dbReference type="Pfam" id="PF01420"/>
    </source>
</evidence>
<dbReference type="CDD" id="cd17262">
    <property type="entry name" value="RMtype1_S_Aco12261I-TRD2-CR2"/>
    <property type="match status" value="1"/>
</dbReference>
<accession>A0A1H3JVP5</accession>
<keyword evidence="3" id="KW-0238">DNA-binding</keyword>
<dbReference type="OrthoDB" id="9811611at2"/>
<gene>
    <name evidence="6" type="ORF">SAMN05660462_00026</name>
</gene>
<dbReference type="GO" id="GO:0003677">
    <property type="term" value="F:DNA binding"/>
    <property type="evidence" value="ECO:0007669"/>
    <property type="project" value="UniProtKB-KW"/>
</dbReference>
<dbReference type="EMBL" id="FNQE01000001">
    <property type="protein sequence ID" value="SDY43689.1"/>
    <property type="molecule type" value="Genomic_DNA"/>
</dbReference>
<dbReference type="AlphaFoldDB" id="A0A1H3JVP5"/>
<reference evidence="6 7" key="1">
    <citation type="submission" date="2016-10" db="EMBL/GenBank/DDBJ databases">
        <authorList>
            <person name="de Groot N.N."/>
        </authorList>
    </citation>
    <scope>NUCLEOTIDE SEQUENCE [LARGE SCALE GENOMIC DNA]</scope>
    <source>
        <strain evidence="6 7">DSM 21650</strain>
    </source>
</reference>
<dbReference type="RefSeq" id="WP_091725536.1">
    <property type="nucleotide sequence ID" value="NZ_FNQE01000001.1"/>
</dbReference>
<dbReference type="Gene3D" id="1.10.287.1120">
    <property type="entry name" value="Bipartite methylase S protein"/>
    <property type="match status" value="2"/>
</dbReference>
<dbReference type="PANTHER" id="PTHR43140">
    <property type="entry name" value="TYPE-1 RESTRICTION ENZYME ECOKI SPECIFICITY PROTEIN"/>
    <property type="match status" value="1"/>
</dbReference>
<sequence length="454" mass="52107">MAKKTIEELLKEALVPVERQPYKVPDNWVWVKLLEGGAECLDKFRKPVNANEREKRRGNVPYYGATGQVGWIDDYLTNEELVLVGEDGAPFYELLKDKAYIIDGKAWVNNHAHILKSYYGHYGNLYLMHYLNQFNYHGYVNGTTRLKLTQGKMKEIPIPLSPLREQQRIVTKIESLFSKVDESRELIEEAREGFENRKAAIFAKAFRGELTDKWRKKHNEVETAEILMKKIQEAIHKNKISQLKNIDDIIDIPYEVPMSWHWIRLGSILRVSSGDGLTSSNMNLDGNIPVYGGNGITGVHDNYNIDTVSIIIGRVGANCGNVHITEEKAWITDNALIVKYPEEYINRSFLYYLLTYLELGQYNSSSAQPVISGIKIYPVLAPLPPLEEQHEIVRILENLLSFESKIEELTRLEEQIELLKKSILTKAFRGELDTNDPTEESAIELLKEVLKEKI</sequence>
<organism evidence="6 7">
    <name type="scientific">Proteiniborus ethanoligenes</name>
    <dbReference type="NCBI Taxonomy" id="415015"/>
    <lineage>
        <taxon>Bacteria</taxon>
        <taxon>Bacillati</taxon>
        <taxon>Bacillota</taxon>
        <taxon>Clostridia</taxon>
        <taxon>Eubacteriales</taxon>
        <taxon>Proteiniborus</taxon>
    </lineage>
</organism>
<evidence type="ECO:0000256" key="1">
    <source>
        <dbReference type="ARBA" id="ARBA00010923"/>
    </source>
</evidence>
<dbReference type="GO" id="GO:0009307">
    <property type="term" value="P:DNA restriction-modification system"/>
    <property type="evidence" value="ECO:0007669"/>
    <property type="project" value="UniProtKB-KW"/>
</dbReference>
<evidence type="ECO:0000256" key="4">
    <source>
        <dbReference type="ARBA" id="ARBA00038652"/>
    </source>
</evidence>
<comment type="subunit">
    <text evidence="4">The methyltransferase is composed of M and S polypeptides.</text>
</comment>
<evidence type="ECO:0000313" key="7">
    <source>
        <dbReference type="Proteomes" id="UP000198625"/>
    </source>
</evidence>
<dbReference type="PANTHER" id="PTHR43140:SF1">
    <property type="entry name" value="TYPE I RESTRICTION ENZYME ECOKI SPECIFICITY SUBUNIT"/>
    <property type="match status" value="1"/>
</dbReference>
<comment type="similarity">
    <text evidence="1">Belongs to the type-I restriction system S methylase family.</text>
</comment>
<feature type="domain" description="Type I restriction modification DNA specificity" evidence="5">
    <location>
        <begin position="51"/>
        <end position="189"/>
    </location>
</feature>
<dbReference type="Proteomes" id="UP000198625">
    <property type="component" value="Unassembled WGS sequence"/>
</dbReference>
<keyword evidence="7" id="KW-1185">Reference proteome</keyword>
<dbReference type="CDD" id="cd17266">
    <property type="entry name" value="RMtype1_S_Sau1132ORF3780P-TRD2-CR2_like"/>
    <property type="match status" value="1"/>
</dbReference>
<evidence type="ECO:0000256" key="2">
    <source>
        <dbReference type="ARBA" id="ARBA00022747"/>
    </source>
</evidence>